<dbReference type="EMBL" id="CP041765">
    <property type="protein sequence ID" value="QDQ98456.1"/>
    <property type="molecule type" value="Genomic_DNA"/>
</dbReference>
<dbReference type="Gene3D" id="2.60.270.50">
    <property type="match status" value="1"/>
</dbReference>
<protein>
    <submittedName>
        <fullName evidence="2">Uncharacterized protein</fullName>
    </submittedName>
</protein>
<reference evidence="2 3" key="1">
    <citation type="submission" date="2019-07" db="EMBL/GenBank/DDBJ databases">
        <title>Tomitella cavernea sp. nov., an actinomycete isolated from soil.</title>
        <authorList>
            <person name="Cheng J."/>
        </authorList>
    </citation>
    <scope>NUCLEOTIDE SEQUENCE [LARGE SCALE GENOMIC DNA]</scope>
    <source>
        <strain evidence="2 3">HY188</strain>
    </source>
</reference>
<dbReference type="AlphaFoldDB" id="A0A516X5Y7"/>
<dbReference type="Proteomes" id="UP000317344">
    <property type="component" value="Chromosome"/>
</dbReference>
<proteinExistence type="predicted"/>
<evidence type="ECO:0000256" key="1">
    <source>
        <dbReference type="SAM" id="SignalP"/>
    </source>
</evidence>
<feature type="chain" id="PRO_5022085410" evidence="1">
    <location>
        <begin position="31"/>
        <end position="170"/>
    </location>
</feature>
<organism evidence="2 3">
    <name type="scientific">Tomitella fengzijianii</name>
    <dbReference type="NCBI Taxonomy" id="2597660"/>
    <lineage>
        <taxon>Bacteria</taxon>
        <taxon>Bacillati</taxon>
        <taxon>Actinomycetota</taxon>
        <taxon>Actinomycetes</taxon>
        <taxon>Mycobacteriales</taxon>
        <taxon>Tomitella</taxon>
    </lineage>
</organism>
<keyword evidence="3" id="KW-1185">Reference proteome</keyword>
<feature type="signal peptide" evidence="1">
    <location>
        <begin position="1"/>
        <end position="30"/>
    </location>
</feature>
<dbReference type="RefSeq" id="WP_143909861.1">
    <property type="nucleotide sequence ID" value="NZ_CP041765.1"/>
</dbReference>
<gene>
    <name evidence="2" type="ORF">FO059_15425</name>
</gene>
<dbReference type="KEGG" id="toy:FO059_15425"/>
<evidence type="ECO:0000313" key="3">
    <source>
        <dbReference type="Proteomes" id="UP000317344"/>
    </source>
</evidence>
<accession>A0A516X5Y7</accession>
<keyword evidence="1" id="KW-0732">Signal</keyword>
<name>A0A516X5Y7_9ACTN</name>
<reference evidence="2 3" key="2">
    <citation type="submission" date="2019-07" db="EMBL/GenBank/DDBJ databases">
        <authorList>
            <person name="Huang Y."/>
        </authorList>
    </citation>
    <scope>NUCLEOTIDE SEQUENCE [LARGE SCALE GENOMIC DNA]</scope>
    <source>
        <strain evidence="2 3">HY188</strain>
    </source>
</reference>
<evidence type="ECO:0000313" key="2">
    <source>
        <dbReference type="EMBL" id="QDQ98456.1"/>
    </source>
</evidence>
<sequence>MKIRSAISATVLAATAATAIGVSVATGASAAPPPAIQLGSLCITPSGSLCVQPTPAEATITAVVTNDSDATMYFNGGHTPDGHWVDGPSHTIAPHTSQTIRVASDAGPGVGVFLDYHLSAWWGNVGDVTIAVNNYQSQTNTDGSSASPGVRLDPHFVHGSPDARYIFTVS</sequence>